<evidence type="ECO:0000313" key="4">
    <source>
        <dbReference type="Proteomes" id="UP000784880"/>
    </source>
</evidence>
<dbReference type="PANTHER" id="PTHR13947">
    <property type="entry name" value="GNAT FAMILY N-ACETYLTRANSFERASE"/>
    <property type="match status" value="1"/>
</dbReference>
<dbReference type="InterPro" id="IPR050769">
    <property type="entry name" value="NAT_camello-type"/>
</dbReference>
<keyword evidence="4" id="KW-1185">Reference proteome</keyword>
<proteinExistence type="predicted"/>
<evidence type="ECO:0000259" key="2">
    <source>
        <dbReference type="PROSITE" id="PS51186"/>
    </source>
</evidence>
<reference evidence="3 4" key="1">
    <citation type="submission" date="2021-06" db="EMBL/GenBank/DDBJ databases">
        <title>Bacillus sp. RD4P76, an endophyte from a halophyte.</title>
        <authorList>
            <person name="Sun J.-Q."/>
        </authorList>
    </citation>
    <scope>NUCLEOTIDE SEQUENCE [LARGE SCALE GENOMIC DNA]</scope>
    <source>
        <strain evidence="3 4">CGMCC 1.15917</strain>
    </source>
</reference>
<name>A0ABS6JK01_9BACI</name>
<evidence type="ECO:0000256" key="1">
    <source>
        <dbReference type="ARBA" id="ARBA00022679"/>
    </source>
</evidence>
<accession>A0ABS6JK01</accession>
<dbReference type="Proteomes" id="UP000784880">
    <property type="component" value="Unassembled WGS sequence"/>
</dbReference>
<evidence type="ECO:0000313" key="3">
    <source>
        <dbReference type="EMBL" id="MBU9713968.1"/>
    </source>
</evidence>
<dbReference type="PROSITE" id="PS51186">
    <property type="entry name" value="GNAT"/>
    <property type="match status" value="1"/>
</dbReference>
<dbReference type="RefSeq" id="WP_217068225.1">
    <property type="nucleotide sequence ID" value="NZ_JAHQCS010000156.1"/>
</dbReference>
<feature type="domain" description="N-acetyltransferase" evidence="2">
    <location>
        <begin position="1"/>
        <end position="168"/>
    </location>
</feature>
<dbReference type="InterPro" id="IPR000182">
    <property type="entry name" value="GNAT_dom"/>
</dbReference>
<sequence length="168" mass="19061">MIIRNAEKHEMEFLRQQRIEAYTSHRDSIPDDHWKGLKKAISSDADQQTGVDLIVAEVGGDLLGSVALFPPQSDAYEGNVEELEYPEIRMLAVAPEAQGKGIASRLIEECINRTKDKGYTAIGLHTGEFMKDAMRLYERFGFKRMPKYDFVPANDGIVVKAYRLILKR</sequence>
<protein>
    <submittedName>
        <fullName evidence="3">GNAT family N-acetyltransferase</fullName>
    </submittedName>
</protein>
<dbReference type="Pfam" id="PF00583">
    <property type="entry name" value="Acetyltransf_1"/>
    <property type="match status" value="1"/>
</dbReference>
<organism evidence="3 4">
    <name type="scientific">Evansella tamaricis</name>
    <dbReference type="NCBI Taxonomy" id="2069301"/>
    <lineage>
        <taxon>Bacteria</taxon>
        <taxon>Bacillati</taxon>
        <taxon>Bacillota</taxon>
        <taxon>Bacilli</taxon>
        <taxon>Bacillales</taxon>
        <taxon>Bacillaceae</taxon>
        <taxon>Evansella</taxon>
    </lineage>
</organism>
<dbReference type="PANTHER" id="PTHR13947:SF37">
    <property type="entry name" value="LD18367P"/>
    <property type="match status" value="1"/>
</dbReference>
<dbReference type="EMBL" id="JAHQCS010000156">
    <property type="protein sequence ID" value="MBU9713968.1"/>
    <property type="molecule type" value="Genomic_DNA"/>
</dbReference>
<keyword evidence="1" id="KW-0808">Transferase</keyword>
<dbReference type="CDD" id="cd04301">
    <property type="entry name" value="NAT_SF"/>
    <property type="match status" value="1"/>
</dbReference>
<comment type="caution">
    <text evidence="3">The sequence shown here is derived from an EMBL/GenBank/DDBJ whole genome shotgun (WGS) entry which is preliminary data.</text>
</comment>
<gene>
    <name evidence="3" type="ORF">KS419_19735</name>
</gene>